<comment type="caution">
    <text evidence="1">The sequence shown here is derived from an EMBL/GenBank/DDBJ whole genome shotgun (WGS) entry which is preliminary data.</text>
</comment>
<proteinExistence type="predicted"/>
<dbReference type="Pfam" id="PF10764">
    <property type="entry name" value="Gin"/>
    <property type="match status" value="1"/>
</dbReference>
<dbReference type="InterPro" id="IPR019700">
    <property type="entry name" value="Sigma-G_inhibitor_Gin"/>
</dbReference>
<keyword evidence="2" id="KW-1185">Reference proteome</keyword>
<reference evidence="1 2" key="1">
    <citation type="submission" date="2020-08" db="EMBL/GenBank/DDBJ databases">
        <title>A Genomic Blueprint of the Chicken Gut Microbiome.</title>
        <authorList>
            <person name="Gilroy R."/>
            <person name="Ravi A."/>
            <person name="Getino M."/>
            <person name="Pursley I."/>
            <person name="Horton D.L."/>
            <person name="Alikhan N.-F."/>
            <person name="Baker D."/>
            <person name="Gharbi K."/>
            <person name="Hall N."/>
            <person name="Watson M."/>
            <person name="Adriaenssens E.M."/>
            <person name="Foster-Nyarko E."/>
            <person name="Jarju S."/>
            <person name="Secka A."/>
            <person name="Antonio M."/>
            <person name="Oren A."/>
            <person name="Chaudhuri R."/>
            <person name="La Ragione R.M."/>
            <person name="Hildebrand F."/>
            <person name="Pallen M.J."/>
        </authorList>
    </citation>
    <scope>NUCLEOTIDE SEQUENCE [LARGE SCALE GENOMIC DNA]</scope>
    <source>
        <strain evidence="1 2">Sa2BVA9</strain>
    </source>
</reference>
<organism evidence="1 2">
    <name type="scientific">Paenibacillus gallinarum</name>
    <dbReference type="NCBI Taxonomy" id="2762232"/>
    <lineage>
        <taxon>Bacteria</taxon>
        <taxon>Bacillati</taxon>
        <taxon>Bacillota</taxon>
        <taxon>Bacilli</taxon>
        <taxon>Bacillales</taxon>
        <taxon>Paenibacillaceae</taxon>
        <taxon>Paenibacillus</taxon>
    </lineage>
</organism>
<dbReference type="EMBL" id="JACSQL010000017">
    <property type="protein sequence ID" value="MBD7970862.1"/>
    <property type="molecule type" value="Genomic_DNA"/>
</dbReference>
<protein>
    <submittedName>
        <fullName evidence="1">Sigma factor G inhibitor Gin</fullName>
    </submittedName>
</protein>
<gene>
    <name evidence="1" type="ORF">H9647_22615</name>
</gene>
<evidence type="ECO:0000313" key="1">
    <source>
        <dbReference type="EMBL" id="MBD7970862.1"/>
    </source>
</evidence>
<name>A0ABR8T553_9BACL</name>
<dbReference type="Proteomes" id="UP000608071">
    <property type="component" value="Unassembled WGS sequence"/>
</dbReference>
<sequence length="65" mass="7611">MDAQQIQPKHKCIVCEQSKEEGIFIVSEFICTDCETEIVHTDAQDAKYPFFIHQLKQIWLQQNNA</sequence>
<accession>A0ABR8T553</accession>
<dbReference type="RefSeq" id="WP_191804357.1">
    <property type="nucleotide sequence ID" value="NZ_JACSQL010000017.1"/>
</dbReference>
<evidence type="ECO:0000313" key="2">
    <source>
        <dbReference type="Proteomes" id="UP000608071"/>
    </source>
</evidence>